<gene>
    <name evidence="1" type="ORF">CRE_17053</name>
</gene>
<name>E3M9W8_CAERE</name>
<evidence type="ECO:0000313" key="2">
    <source>
        <dbReference type="Proteomes" id="UP000008281"/>
    </source>
</evidence>
<reference evidence="1" key="1">
    <citation type="submission" date="2007-07" db="EMBL/GenBank/DDBJ databases">
        <title>PCAP assembly of the Caenorhabditis remanei genome.</title>
        <authorList>
            <consortium name="The Caenorhabditis remanei Sequencing Consortium"/>
            <person name="Wilson R.K."/>
        </authorList>
    </citation>
    <scope>NUCLEOTIDE SEQUENCE [LARGE SCALE GENOMIC DNA]</scope>
    <source>
        <strain evidence="1">PB4641</strain>
    </source>
</reference>
<protein>
    <submittedName>
        <fullName evidence="1">Uncharacterized protein</fullName>
    </submittedName>
</protein>
<organism evidence="2">
    <name type="scientific">Caenorhabditis remanei</name>
    <name type="common">Caenorhabditis vulgaris</name>
    <dbReference type="NCBI Taxonomy" id="31234"/>
    <lineage>
        <taxon>Eukaryota</taxon>
        <taxon>Metazoa</taxon>
        <taxon>Ecdysozoa</taxon>
        <taxon>Nematoda</taxon>
        <taxon>Chromadorea</taxon>
        <taxon>Rhabditida</taxon>
        <taxon>Rhabditina</taxon>
        <taxon>Rhabditomorpha</taxon>
        <taxon>Rhabditoidea</taxon>
        <taxon>Rhabditidae</taxon>
        <taxon>Peloderinae</taxon>
        <taxon>Caenorhabditis</taxon>
    </lineage>
</organism>
<dbReference type="EMBL" id="DS268431">
    <property type="protein sequence ID" value="EFO96767.1"/>
    <property type="molecule type" value="Genomic_DNA"/>
</dbReference>
<accession>E3M9W8</accession>
<dbReference type="Proteomes" id="UP000008281">
    <property type="component" value="Unassembled WGS sequence"/>
</dbReference>
<sequence length="172" mass="19857">MGQFFKTPQLLVKVKGVMLEDSQHKGRLLLVMTADGLADVDKELLPSGNFRIEIGTGILCDVEIPIEVYKSPPFFHEWKTYDIENAILEKKEDEKCEVDAKITLELENYLLKCSNKKLVKQLRKDMTKIEELETNQRVGKFRVGTRAYRAKIRMTIQKYGQVENTANWSDSD</sequence>
<keyword evidence="2" id="KW-1185">Reference proteome</keyword>
<evidence type="ECO:0000313" key="1">
    <source>
        <dbReference type="EMBL" id="EFO96767.1"/>
    </source>
</evidence>
<dbReference type="AlphaFoldDB" id="E3M9W8"/>
<dbReference type="HOGENOM" id="CLU_1556709_0_0_1"/>
<proteinExistence type="predicted"/>